<feature type="region of interest" description="Disordered" evidence="1">
    <location>
        <begin position="140"/>
        <end position="159"/>
    </location>
</feature>
<dbReference type="Proteomes" id="UP000186609">
    <property type="component" value="Chromosome"/>
</dbReference>
<gene>
    <name evidence="2" type="ORF">RD110_18755</name>
</gene>
<dbReference type="STRING" id="1842727.RD110_18755"/>
<protein>
    <submittedName>
        <fullName evidence="2">Uncharacterized protein</fullName>
    </submittedName>
</protein>
<proteinExistence type="predicted"/>
<organism evidence="2 3">
    <name type="scientific">Rhodoferax koreensis</name>
    <dbReference type="NCBI Taxonomy" id="1842727"/>
    <lineage>
        <taxon>Bacteria</taxon>
        <taxon>Pseudomonadati</taxon>
        <taxon>Pseudomonadota</taxon>
        <taxon>Betaproteobacteria</taxon>
        <taxon>Burkholderiales</taxon>
        <taxon>Comamonadaceae</taxon>
        <taxon>Rhodoferax</taxon>
    </lineage>
</organism>
<accession>A0A1P8JZ30</accession>
<keyword evidence="3" id="KW-1185">Reference proteome</keyword>
<dbReference type="AlphaFoldDB" id="A0A1P8JZ30"/>
<dbReference type="EMBL" id="CP019236">
    <property type="protein sequence ID" value="APW38995.1"/>
    <property type="molecule type" value="Genomic_DNA"/>
</dbReference>
<evidence type="ECO:0000313" key="3">
    <source>
        <dbReference type="Proteomes" id="UP000186609"/>
    </source>
</evidence>
<reference evidence="2 3" key="1">
    <citation type="submission" date="2017-01" db="EMBL/GenBank/DDBJ databases">
        <authorList>
            <person name="Mah S.A."/>
            <person name="Swanson W.J."/>
            <person name="Moy G.W."/>
            <person name="Vacquier V.D."/>
        </authorList>
    </citation>
    <scope>NUCLEOTIDE SEQUENCE [LARGE SCALE GENOMIC DNA]</scope>
    <source>
        <strain evidence="2 3">DCY110</strain>
    </source>
</reference>
<name>A0A1P8JZ30_9BURK</name>
<sequence>MSTTPPPLASRLVQFFEQNPDEVLTLPDIAAKFGVHQSSIHTHLAGALRTAQLVRRSDPEHGYVYQGPASKAFKPKDLMPAPAEPPVAASAAATAAPRRKALRWEVPDLATLPIRDGLPRPNRRREVDWTPLLDRLKPNRQCDLPAGAHSSLRKAVTQRHQTTKERYIITRAAGAATLTLGRTA</sequence>
<evidence type="ECO:0000313" key="2">
    <source>
        <dbReference type="EMBL" id="APW38995.1"/>
    </source>
</evidence>
<dbReference type="RefSeq" id="WP_076201033.1">
    <property type="nucleotide sequence ID" value="NZ_CP019236.1"/>
</dbReference>
<dbReference type="KEGG" id="rhy:RD110_18755"/>
<evidence type="ECO:0000256" key="1">
    <source>
        <dbReference type="SAM" id="MobiDB-lite"/>
    </source>
</evidence>
<dbReference type="OrthoDB" id="9947424at2"/>